<proteinExistence type="predicted"/>
<dbReference type="Proteomes" id="UP000826656">
    <property type="component" value="Unassembled WGS sequence"/>
</dbReference>
<evidence type="ECO:0000313" key="3">
    <source>
        <dbReference type="Proteomes" id="UP000826656"/>
    </source>
</evidence>
<accession>A0ABQ7WNZ4</accession>
<evidence type="ECO:0000313" key="2">
    <source>
        <dbReference type="EMBL" id="KAH0781680.1"/>
    </source>
</evidence>
<gene>
    <name evidence="2" type="ORF">KY290_001278</name>
</gene>
<organism evidence="2 3">
    <name type="scientific">Solanum tuberosum</name>
    <name type="common">Potato</name>
    <dbReference type="NCBI Taxonomy" id="4113"/>
    <lineage>
        <taxon>Eukaryota</taxon>
        <taxon>Viridiplantae</taxon>
        <taxon>Streptophyta</taxon>
        <taxon>Embryophyta</taxon>
        <taxon>Tracheophyta</taxon>
        <taxon>Spermatophyta</taxon>
        <taxon>Magnoliopsida</taxon>
        <taxon>eudicotyledons</taxon>
        <taxon>Gunneridae</taxon>
        <taxon>Pentapetalae</taxon>
        <taxon>asterids</taxon>
        <taxon>lamiids</taxon>
        <taxon>Solanales</taxon>
        <taxon>Solanaceae</taxon>
        <taxon>Solanoideae</taxon>
        <taxon>Solaneae</taxon>
        <taxon>Solanum</taxon>
    </lineage>
</organism>
<evidence type="ECO:0000256" key="1">
    <source>
        <dbReference type="SAM" id="Coils"/>
    </source>
</evidence>
<protein>
    <submittedName>
        <fullName evidence="2">Uncharacterized protein</fullName>
    </submittedName>
</protein>
<comment type="caution">
    <text evidence="2">The sequence shown here is derived from an EMBL/GenBank/DDBJ whole genome shotgun (WGS) entry which is preliminary data.</text>
</comment>
<reference evidence="2 3" key="1">
    <citation type="journal article" date="2021" name="bioRxiv">
        <title>Chromosome-scale and haplotype-resolved genome assembly of a tetraploid potato cultivar.</title>
        <authorList>
            <person name="Sun H."/>
            <person name="Jiao W.-B."/>
            <person name="Krause K."/>
            <person name="Campoy J.A."/>
            <person name="Goel M."/>
            <person name="Folz-Donahue K."/>
            <person name="Kukat C."/>
            <person name="Huettel B."/>
            <person name="Schneeberger K."/>
        </authorList>
    </citation>
    <scope>NUCLEOTIDE SEQUENCE [LARGE SCALE GENOMIC DNA]</scope>
    <source>
        <strain evidence="2">SolTubOtavaFocal</strain>
        <tissue evidence="2">Leaves</tissue>
    </source>
</reference>
<dbReference type="EMBL" id="JAIVGD010000001">
    <property type="protein sequence ID" value="KAH0781680.1"/>
    <property type="molecule type" value="Genomic_DNA"/>
</dbReference>
<sequence>MYPSTFHMLIEGQSRVNLQIVLRLPQSVEHDVLAADKKVKDEMRKDLAVLKNKMDGLEVHVQDQLQATCSVGTDEFNTQLSELRAQIAKLVEKPVHVPTSVLPESLMNLFS</sequence>
<keyword evidence="1" id="KW-0175">Coiled coil</keyword>
<name>A0ABQ7WNZ4_SOLTU</name>
<keyword evidence="3" id="KW-1185">Reference proteome</keyword>
<feature type="coiled-coil region" evidence="1">
    <location>
        <begin position="40"/>
        <end position="93"/>
    </location>
</feature>